<name>A0ABP0JYU1_9DINO</name>
<accession>A0ABP0JYU1</accession>
<dbReference type="Proteomes" id="UP001642484">
    <property type="component" value="Unassembled WGS sequence"/>
</dbReference>
<reference evidence="1 2" key="1">
    <citation type="submission" date="2024-02" db="EMBL/GenBank/DDBJ databases">
        <authorList>
            <person name="Chen Y."/>
            <person name="Shah S."/>
            <person name="Dougan E. K."/>
            <person name="Thang M."/>
            <person name="Chan C."/>
        </authorList>
    </citation>
    <scope>NUCLEOTIDE SEQUENCE [LARGE SCALE GENOMIC DNA]</scope>
</reference>
<organism evidence="1 2">
    <name type="scientific">Durusdinium trenchii</name>
    <dbReference type="NCBI Taxonomy" id="1381693"/>
    <lineage>
        <taxon>Eukaryota</taxon>
        <taxon>Sar</taxon>
        <taxon>Alveolata</taxon>
        <taxon>Dinophyceae</taxon>
        <taxon>Suessiales</taxon>
        <taxon>Symbiodiniaceae</taxon>
        <taxon>Durusdinium</taxon>
    </lineage>
</organism>
<proteinExistence type="predicted"/>
<gene>
    <name evidence="1" type="ORF">CCMP2556_LOCUS13643</name>
</gene>
<keyword evidence="2" id="KW-1185">Reference proteome</keyword>
<evidence type="ECO:0000313" key="2">
    <source>
        <dbReference type="Proteomes" id="UP001642484"/>
    </source>
</evidence>
<sequence length="121" mass="13655">MLTPICSKLFNQITPKFPILSSICPCRSFSFCPFCSNQSSIHFETSRRRLTAPLQEGPGGVLRRTLVERPKVTRWTCSPGNRHWRKDPTLRHVDSLQVDSLLSGTVMQGASFVQSIDDSLF</sequence>
<comment type="caution">
    <text evidence="1">The sequence shown here is derived from an EMBL/GenBank/DDBJ whole genome shotgun (WGS) entry which is preliminary data.</text>
</comment>
<protein>
    <submittedName>
        <fullName evidence="1">Uncharacterized protein</fullName>
    </submittedName>
</protein>
<evidence type="ECO:0000313" key="1">
    <source>
        <dbReference type="EMBL" id="CAK9019370.1"/>
    </source>
</evidence>
<dbReference type="EMBL" id="CAXAMN010006836">
    <property type="protein sequence ID" value="CAK9019370.1"/>
    <property type="molecule type" value="Genomic_DNA"/>
</dbReference>